<proteinExistence type="predicted"/>
<dbReference type="EMBL" id="JAPUUL010002161">
    <property type="protein sequence ID" value="KAJ8125823.1"/>
    <property type="molecule type" value="Genomic_DNA"/>
</dbReference>
<evidence type="ECO:0000313" key="2">
    <source>
        <dbReference type="Proteomes" id="UP001153332"/>
    </source>
</evidence>
<keyword evidence="2" id="KW-1185">Reference proteome</keyword>
<reference evidence="1" key="1">
    <citation type="submission" date="2022-12" db="EMBL/GenBank/DDBJ databases">
        <title>Genome Sequence of Lasiodiplodia mahajangana.</title>
        <authorList>
            <person name="Buettner E."/>
        </authorList>
    </citation>
    <scope>NUCLEOTIDE SEQUENCE</scope>
    <source>
        <strain evidence="1">VT137</strain>
    </source>
</reference>
<dbReference type="Proteomes" id="UP001153332">
    <property type="component" value="Unassembled WGS sequence"/>
</dbReference>
<name>A0ACC2JE63_9PEZI</name>
<accession>A0ACC2JE63</accession>
<sequence length="341" mass="38981">MDTSNTAYLQTLNLAKLASKDADELAKLLDACQNQGFFYLDPSSYEAAKPLEDRVKALSFTKEWFDRPMEEKMKIRQDSVTKGYKPIGTLSGVVKNKKDGFENIKMPRDDFINGNNTLPDGLNTHLDIFQRDLELSHAVTILILSCLSDLLKPSRPFEDYHRGTMASQSTMMYFRYAKQHDQTAGVGHNMHTDTSSIFFTVLTRQSWIPIQDRVRLVEWKGRMDLAWYAVSGSAPLDSSAITSYSNPESDNMGWSELFDAVIKERDDGHAAKFIRALRNGQDVCEKFEAQSEWAGYFPARGDMWLKIARMCHDTTKNLPLDLKWVHFTGFEQPWKRPHLAS</sequence>
<protein>
    <submittedName>
        <fullName evidence="1">Uncharacterized protein</fullName>
    </submittedName>
</protein>
<organism evidence="1 2">
    <name type="scientific">Lasiodiplodia mahajangana</name>
    <dbReference type="NCBI Taxonomy" id="1108764"/>
    <lineage>
        <taxon>Eukaryota</taxon>
        <taxon>Fungi</taxon>
        <taxon>Dikarya</taxon>
        <taxon>Ascomycota</taxon>
        <taxon>Pezizomycotina</taxon>
        <taxon>Dothideomycetes</taxon>
        <taxon>Dothideomycetes incertae sedis</taxon>
        <taxon>Botryosphaeriales</taxon>
        <taxon>Botryosphaeriaceae</taxon>
        <taxon>Lasiodiplodia</taxon>
    </lineage>
</organism>
<evidence type="ECO:0000313" key="1">
    <source>
        <dbReference type="EMBL" id="KAJ8125823.1"/>
    </source>
</evidence>
<gene>
    <name evidence="1" type="ORF">O1611_g7815</name>
</gene>
<comment type="caution">
    <text evidence="1">The sequence shown here is derived from an EMBL/GenBank/DDBJ whole genome shotgun (WGS) entry which is preliminary data.</text>
</comment>